<evidence type="ECO:0000256" key="1">
    <source>
        <dbReference type="SAM" id="SignalP"/>
    </source>
</evidence>
<organism evidence="2 3">
    <name type="scientific">Nonomuraea monospora</name>
    <dbReference type="NCBI Taxonomy" id="568818"/>
    <lineage>
        <taxon>Bacteria</taxon>
        <taxon>Bacillati</taxon>
        <taxon>Actinomycetota</taxon>
        <taxon>Actinomycetes</taxon>
        <taxon>Streptosporangiales</taxon>
        <taxon>Streptosporangiaceae</taxon>
        <taxon>Nonomuraea</taxon>
    </lineage>
</organism>
<dbReference type="Proteomes" id="UP001499843">
    <property type="component" value="Unassembled WGS sequence"/>
</dbReference>
<name>A0ABN3D466_9ACTN</name>
<dbReference type="EMBL" id="BAAAQX010000068">
    <property type="protein sequence ID" value="GAA2216414.1"/>
    <property type="molecule type" value="Genomic_DNA"/>
</dbReference>
<evidence type="ECO:0008006" key="4">
    <source>
        <dbReference type="Google" id="ProtNLM"/>
    </source>
</evidence>
<feature type="signal peptide" evidence="1">
    <location>
        <begin position="1"/>
        <end position="29"/>
    </location>
</feature>
<evidence type="ECO:0000313" key="3">
    <source>
        <dbReference type="Proteomes" id="UP001499843"/>
    </source>
</evidence>
<reference evidence="2 3" key="1">
    <citation type="journal article" date="2019" name="Int. J. Syst. Evol. Microbiol.">
        <title>The Global Catalogue of Microorganisms (GCM) 10K type strain sequencing project: providing services to taxonomists for standard genome sequencing and annotation.</title>
        <authorList>
            <consortium name="The Broad Institute Genomics Platform"/>
            <consortium name="The Broad Institute Genome Sequencing Center for Infectious Disease"/>
            <person name="Wu L."/>
            <person name="Ma J."/>
        </authorList>
    </citation>
    <scope>NUCLEOTIDE SEQUENCE [LARGE SCALE GENOMIC DNA]</scope>
    <source>
        <strain evidence="2 3">JCM 16114</strain>
    </source>
</reference>
<gene>
    <name evidence="2" type="ORF">GCM10009850_118830</name>
</gene>
<keyword evidence="3" id="KW-1185">Reference proteome</keyword>
<keyword evidence="1" id="KW-0732">Signal</keyword>
<protein>
    <recommendedName>
        <fullName evidence="4">Secreted protein</fullName>
    </recommendedName>
</protein>
<comment type="caution">
    <text evidence="2">The sequence shown here is derived from an EMBL/GenBank/DDBJ whole genome shotgun (WGS) entry which is preliminary data.</text>
</comment>
<sequence length="114" mass="11798">MTARRTATPISALALALTLAASLSTPAHAATGTFAYTYPTPNGTSTADLTDPRSGSCVNIPEVYAIEDSAHSPINHTDSTVTMFTGIDCTGDYYSLPPGGRASSRLLLKSAVFS</sequence>
<feature type="chain" id="PRO_5045789442" description="Secreted protein" evidence="1">
    <location>
        <begin position="30"/>
        <end position="114"/>
    </location>
</feature>
<accession>A0ABN3D466</accession>
<proteinExistence type="predicted"/>
<dbReference type="RefSeq" id="WP_344495990.1">
    <property type="nucleotide sequence ID" value="NZ_BAAAQX010000068.1"/>
</dbReference>
<evidence type="ECO:0000313" key="2">
    <source>
        <dbReference type="EMBL" id="GAA2216414.1"/>
    </source>
</evidence>